<evidence type="ECO:0000313" key="1">
    <source>
        <dbReference type="EMBL" id="KEJ92517.1"/>
    </source>
</evidence>
<keyword evidence="2" id="KW-1185">Reference proteome</keyword>
<protein>
    <submittedName>
        <fullName evidence="1">Uncharacterized protein</fullName>
    </submittedName>
</protein>
<dbReference type="Proteomes" id="UP000027665">
    <property type="component" value="Unassembled WGS sequence"/>
</dbReference>
<dbReference type="AlphaFoldDB" id="A0A073J4A4"/>
<proteinExistence type="predicted"/>
<reference evidence="1 2" key="1">
    <citation type="submission" date="2014-04" db="EMBL/GenBank/DDBJ databases">
        <title>Draft Genome Sequence of Synergistes jonesii.</title>
        <authorList>
            <person name="Coil D.A."/>
            <person name="Eisen J.A."/>
            <person name="Holland-Moritz H.E."/>
        </authorList>
    </citation>
    <scope>NUCLEOTIDE SEQUENCE [LARGE SCALE GENOMIC DNA]</scope>
    <source>
        <strain evidence="1 2">78-1</strain>
    </source>
</reference>
<dbReference type="EMBL" id="JMKI01000026">
    <property type="protein sequence ID" value="KEJ92517.1"/>
    <property type="molecule type" value="Genomic_DNA"/>
</dbReference>
<gene>
    <name evidence="1" type="ORF">EH55_03400</name>
</gene>
<sequence>MGATAYKRPAWAVTNQQILLMPEIVRRQSWSVRCIQASAVRLIRPRGAITGKQLQFIFDSRVICHRYKARVAAERRGKANNNVPHRNNVAQRHGSLYIGAFLLISMTCGCGVHLRDHSVRVKEPLCHIAEIDPKRPGISREQIGLPHIKKELMAFCFDIQAQAVLRQCVGVVPAYSPAKL</sequence>
<accession>A0A073J4A4</accession>
<comment type="caution">
    <text evidence="1">The sequence shown here is derived from an EMBL/GenBank/DDBJ whole genome shotgun (WGS) entry which is preliminary data.</text>
</comment>
<evidence type="ECO:0000313" key="2">
    <source>
        <dbReference type="Proteomes" id="UP000027665"/>
    </source>
</evidence>
<name>A0A073J4A4_9BACT</name>
<organism evidence="1 2">
    <name type="scientific">Synergistes jonesii</name>
    <dbReference type="NCBI Taxonomy" id="2754"/>
    <lineage>
        <taxon>Bacteria</taxon>
        <taxon>Thermotogati</taxon>
        <taxon>Synergistota</taxon>
        <taxon>Synergistia</taxon>
        <taxon>Synergistales</taxon>
        <taxon>Synergistaceae</taxon>
        <taxon>Synergistes</taxon>
    </lineage>
</organism>